<organism evidence="1 2">
    <name type="scientific">Wenzhouxiangella limi</name>
    <dbReference type="NCBI Taxonomy" id="2707351"/>
    <lineage>
        <taxon>Bacteria</taxon>
        <taxon>Pseudomonadati</taxon>
        <taxon>Pseudomonadota</taxon>
        <taxon>Gammaproteobacteria</taxon>
        <taxon>Chromatiales</taxon>
        <taxon>Wenzhouxiangellaceae</taxon>
        <taxon>Wenzhouxiangella</taxon>
    </lineage>
</organism>
<proteinExistence type="predicted"/>
<dbReference type="Proteomes" id="UP000484885">
    <property type="component" value="Unassembled WGS sequence"/>
</dbReference>
<dbReference type="InterPro" id="IPR011659">
    <property type="entry name" value="WD40"/>
</dbReference>
<comment type="caution">
    <text evidence="1">The sequence shown here is derived from an EMBL/GenBank/DDBJ whole genome shotgun (WGS) entry which is preliminary data.</text>
</comment>
<gene>
    <name evidence="1" type="ORF">G3I74_07190</name>
</gene>
<reference evidence="1 2" key="1">
    <citation type="submission" date="2020-02" db="EMBL/GenBank/DDBJ databases">
        <authorList>
            <person name="Zhang X.-Y."/>
        </authorList>
    </citation>
    <scope>NUCLEOTIDE SEQUENCE [LARGE SCALE GENOMIC DNA]</scope>
    <source>
        <strain evidence="1 2">C33</strain>
    </source>
</reference>
<accession>A0A845V6B3</accession>
<evidence type="ECO:0000313" key="2">
    <source>
        <dbReference type="Proteomes" id="UP000484885"/>
    </source>
</evidence>
<dbReference type="Gene3D" id="2.120.10.30">
    <property type="entry name" value="TolB, C-terminal domain"/>
    <property type="match status" value="1"/>
</dbReference>
<protein>
    <submittedName>
        <fullName evidence="1">Uncharacterized protein</fullName>
    </submittedName>
</protein>
<evidence type="ECO:0000313" key="1">
    <source>
        <dbReference type="EMBL" id="NDY95505.1"/>
    </source>
</evidence>
<dbReference type="SUPFAM" id="SSF82171">
    <property type="entry name" value="DPP6 N-terminal domain-like"/>
    <property type="match status" value="1"/>
</dbReference>
<dbReference type="Pfam" id="PF07676">
    <property type="entry name" value="PD40"/>
    <property type="match status" value="1"/>
</dbReference>
<dbReference type="InterPro" id="IPR011042">
    <property type="entry name" value="6-blade_b-propeller_TolB-like"/>
</dbReference>
<keyword evidence="2" id="KW-1185">Reference proteome</keyword>
<dbReference type="AlphaFoldDB" id="A0A845V6B3"/>
<dbReference type="EMBL" id="JAAGSC010000040">
    <property type="protein sequence ID" value="NDY95505.1"/>
    <property type="molecule type" value="Genomic_DNA"/>
</dbReference>
<dbReference type="RefSeq" id="WP_164210911.1">
    <property type="nucleotide sequence ID" value="NZ_JAAGSC010000040.1"/>
</dbReference>
<name>A0A845V6B3_9GAMM</name>
<sequence>MPAPRELPARAAFRISVDDQSETEVVPALAGAFRSFGGVLPDNQRIVFASTERNGLDFDIYIRDLESDEQRMLYEGEFAFWPRSISPDGKSLLMTQAVGSIGTITTLFRVFQRYPVPCQLDV</sequence>